<feature type="transmembrane region" description="Helical" evidence="1">
    <location>
        <begin position="210"/>
        <end position="231"/>
    </location>
</feature>
<feature type="transmembrane region" description="Helical" evidence="1">
    <location>
        <begin position="85"/>
        <end position="105"/>
    </location>
</feature>
<keyword evidence="1" id="KW-1133">Transmembrane helix</keyword>
<feature type="transmembrane region" description="Helical" evidence="1">
    <location>
        <begin position="154"/>
        <end position="175"/>
    </location>
</feature>
<gene>
    <name evidence="2" type="ORF">A2649_04205</name>
</gene>
<keyword evidence="1" id="KW-0472">Membrane</keyword>
<dbReference type="Proteomes" id="UP000176893">
    <property type="component" value="Unassembled WGS sequence"/>
</dbReference>
<feature type="transmembrane region" description="Helical" evidence="1">
    <location>
        <begin position="59"/>
        <end position="79"/>
    </location>
</feature>
<evidence type="ECO:0000256" key="1">
    <source>
        <dbReference type="SAM" id="Phobius"/>
    </source>
</evidence>
<dbReference type="AlphaFoldDB" id="A0A1F8EEG9"/>
<protein>
    <submittedName>
        <fullName evidence="2">Uncharacterized protein</fullName>
    </submittedName>
</protein>
<feature type="transmembrane region" description="Helical" evidence="1">
    <location>
        <begin position="126"/>
        <end position="148"/>
    </location>
</feature>
<feature type="transmembrane region" description="Helical" evidence="1">
    <location>
        <begin position="27"/>
        <end position="47"/>
    </location>
</feature>
<comment type="caution">
    <text evidence="2">The sequence shown here is derived from an EMBL/GenBank/DDBJ whole genome shotgun (WGS) entry which is preliminary data.</text>
</comment>
<feature type="transmembrane region" description="Helical" evidence="1">
    <location>
        <begin position="182"/>
        <end position="204"/>
    </location>
</feature>
<sequence length="372" mass="41489">MRYISDPLYFLGAIILLQVGLNPDTTFWYGVLFLVLIAYVQNVSYGLQSRAGTRSSNAFHAFTAVLASLVFFVTLRYLYRDQMSLMLLPTYMFATVFGSLHGNIVSRRIEKLIGAGSEAPKDQPQLMRFWPSLVILLVVLVLQIIFVQSSLTPWMIAGLALLALVDNFSFAVLRLARSSDNYWFHGCAALLQTGAKFLGLAIMFNYEMNWALFLPTTTGGVMGSLTGQYFARSISDKINAKFDFHIVGDKNIEWPVLQIAVFSLGMVIHGLIFGQNNFVNVMLLLGYAFGQSVSFAIVSRARQRNHDTYLMWASMFSNGVWYLTMHQLALKNITPDKIAPYVVGGVVGSLVGQNVAMHVEKKINARMDAAIK</sequence>
<reference evidence="2 3" key="1">
    <citation type="journal article" date="2016" name="Nat. Commun.">
        <title>Thousands of microbial genomes shed light on interconnected biogeochemical processes in an aquifer system.</title>
        <authorList>
            <person name="Anantharaman K."/>
            <person name="Brown C.T."/>
            <person name="Hug L.A."/>
            <person name="Sharon I."/>
            <person name="Castelle C.J."/>
            <person name="Probst A.J."/>
            <person name="Thomas B.C."/>
            <person name="Singh A."/>
            <person name="Wilkins M.J."/>
            <person name="Karaoz U."/>
            <person name="Brodie E.L."/>
            <person name="Williams K.H."/>
            <person name="Hubbard S.S."/>
            <person name="Banfield J.F."/>
        </authorList>
    </citation>
    <scope>NUCLEOTIDE SEQUENCE [LARGE SCALE GENOMIC DNA]</scope>
</reference>
<organism evidence="2 3">
    <name type="scientific">Candidatus Yanofskybacteria bacterium RIFCSPHIGHO2_01_FULL_41_26</name>
    <dbReference type="NCBI Taxonomy" id="1802661"/>
    <lineage>
        <taxon>Bacteria</taxon>
        <taxon>Candidatus Yanofskyibacteriota</taxon>
    </lineage>
</organism>
<keyword evidence="1" id="KW-0812">Transmembrane</keyword>
<dbReference type="EMBL" id="MGJB01000009">
    <property type="protein sequence ID" value="OGM98739.1"/>
    <property type="molecule type" value="Genomic_DNA"/>
</dbReference>
<proteinExistence type="predicted"/>
<name>A0A1F8EEG9_9BACT</name>
<accession>A0A1F8EEG9</accession>
<evidence type="ECO:0000313" key="3">
    <source>
        <dbReference type="Proteomes" id="UP000176893"/>
    </source>
</evidence>
<feature type="transmembrane region" description="Helical" evidence="1">
    <location>
        <begin position="252"/>
        <end position="272"/>
    </location>
</feature>
<feature type="transmembrane region" description="Helical" evidence="1">
    <location>
        <begin position="278"/>
        <end position="297"/>
    </location>
</feature>
<feature type="transmembrane region" description="Helical" evidence="1">
    <location>
        <begin position="309"/>
        <end position="326"/>
    </location>
</feature>
<evidence type="ECO:0000313" key="2">
    <source>
        <dbReference type="EMBL" id="OGM98739.1"/>
    </source>
</evidence>
<feature type="transmembrane region" description="Helical" evidence="1">
    <location>
        <begin position="338"/>
        <end position="357"/>
    </location>
</feature>